<evidence type="ECO:0000256" key="2">
    <source>
        <dbReference type="SAM" id="SignalP"/>
    </source>
</evidence>
<feature type="coiled-coil region" evidence="1">
    <location>
        <begin position="37"/>
        <end position="107"/>
    </location>
</feature>
<dbReference type="Pfam" id="PF11172">
    <property type="entry name" value="DUF2959"/>
    <property type="match status" value="1"/>
</dbReference>
<dbReference type="EMBL" id="CP136920">
    <property type="protein sequence ID" value="WOO41316.1"/>
    <property type="molecule type" value="Genomic_DNA"/>
</dbReference>
<accession>A0AAQ3L911</accession>
<dbReference type="InterPro" id="IPR021342">
    <property type="entry name" value="DUF2959"/>
</dbReference>
<dbReference type="KEGG" id="puo:RZN69_22075"/>
<organism evidence="3 4">
    <name type="scientific">Rubellicoccus peritrichatus</name>
    <dbReference type="NCBI Taxonomy" id="3080537"/>
    <lineage>
        <taxon>Bacteria</taxon>
        <taxon>Pseudomonadati</taxon>
        <taxon>Verrucomicrobiota</taxon>
        <taxon>Opitutia</taxon>
        <taxon>Puniceicoccales</taxon>
        <taxon>Cerasicoccaceae</taxon>
        <taxon>Rubellicoccus</taxon>
    </lineage>
</organism>
<feature type="coiled-coil region" evidence="1">
    <location>
        <begin position="179"/>
        <end position="206"/>
    </location>
</feature>
<reference evidence="3 4" key="1">
    <citation type="submission" date="2023-10" db="EMBL/GenBank/DDBJ databases">
        <title>Rubellicoccus peritrichatus gen. nov., sp. nov., isolated from an algae of coral reef tank.</title>
        <authorList>
            <person name="Luo J."/>
        </authorList>
    </citation>
    <scope>NUCLEOTIDE SEQUENCE [LARGE SCALE GENOMIC DNA]</scope>
    <source>
        <strain evidence="3 4">CR14</strain>
    </source>
</reference>
<evidence type="ECO:0000313" key="4">
    <source>
        <dbReference type="Proteomes" id="UP001304300"/>
    </source>
</evidence>
<dbReference type="AlphaFoldDB" id="A0AAQ3L911"/>
<dbReference type="RefSeq" id="WP_317833767.1">
    <property type="nucleotide sequence ID" value="NZ_CP136920.1"/>
</dbReference>
<keyword evidence="1" id="KW-0175">Coiled coil</keyword>
<feature type="chain" id="PRO_5042827259" evidence="2">
    <location>
        <begin position="27"/>
        <end position="216"/>
    </location>
</feature>
<evidence type="ECO:0000313" key="3">
    <source>
        <dbReference type="EMBL" id="WOO41316.1"/>
    </source>
</evidence>
<feature type="signal peptide" evidence="2">
    <location>
        <begin position="1"/>
        <end position="26"/>
    </location>
</feature>
<protein>
    <submittedName>
        <fullName evidence="3">DUF2959 domain-containing protein</fullName>
    </submittedName>
</protein>
<proteinExistence type="predicted"/>
<dbReference type="PROSITE" id="PS51257">
    <property type="entry name" value="PROKAR_LIPOPROTEIN"/>
    <property type="match status" value="1"/>
</dbReference>
<dbReference type="Proteomes" id="UP001304300">
    <property type="component" value="Chromosome"/>
</dbReference>
<keyword evidence="4" id="KW-1185">Reference proteome</keyword>
<keyword evidence="2" id="KW-0732">Signal</keyword>
<evidence type="ECO:0000256" key="1">
    <source>
        <dbReference type="SAM" id="Coils"/>
    </source>
</evidence>
<gene>
    <name evidence="3" type="ORF">RZN69_22075</name>
</gene>
<sequence>MRTPKSAFWTLSVAALLLMGCQSAYYGAMEQFGYHKREILTDRVEEARESQEEAKEQFTSALDQFKSVVNFDGGDLEKQYDKLNSAYERSKDQAEDVSERIADVESVAEALFREWQSELAEYSNRELMRISEERLTETKREYSRLISAMKRAENKMPPVLAALKDQVLFLKHNLNARAVSALKTELNTMENNVATLIADMESAIAEADAFIKQMGQ</sequence>
<name>A0AAQ3L911_9BACT</name>
<dbReference type="Gene3D" id="1.20.5.300">
    <property type="match status" value="1"/>
</dbReference>